<sequence>NACCLPIDDSGHGKQQAFLFNKGNISQKLRLLTIFIFWLSVVIKSEEQTKQPGR</sequence>
<dbReference type="Proteomes" id="UP000014243">
    <property type="component" value="Unassembled WGS sequence"/>
</dbReference>
<proteinExistence type="predicted"/>
<evidence type="ECO:0000313" key="2">
    <source>
        <dbReference type="Proteomes" id="UP000014243"/>
    </source>
</evidence>
<evidence type="ECO:0000313" key="1">
    <source>
        <dbReference type="EMBL" id="EPC73828.1"/>
    </source>
</evidence>
<organism evidence="1 2">
    <name type="scientific">Lacticaseibacillus paracasei subsp. paracasei Lpp126</name>
    <dbReference type="NCBI Taxonomy" id="1256206"/>
    <lineage>
        <taxon>Bacteria</taxon>
        <taxon>Bacillati</taxon>
        <taxon>Bacillota</taxon>
        <taxon>Bacilli</taxon>
        <taxon>Lactobacillales</taxon>
        <taxon>Lactobacillaceae</taxon>
        <taxon>Lacticaseibacillus</taxon>
    </lineage>
</organism>
<comment type="caution">
    <text evidence="1">The sequence shown here is derived from an EMBL/GenBank/DDBJ whole genome shotgun (WGS) entry which is preliminary data.</text>
</comment>
<reference evidence="1 2" key="1">
    <citation type="journal article" date="2013" name="PLoS ONE">
        <title>Lactobacillus paracasei comparative genomics: towards species pan-genome definition and exploitation of diversity.</title>
        <authorList>
            <person name="Smokvina T."/>
            <person name="Wels M."/>
            <person name="Polka J."/>
            <person name="Chervaux C."/>
            <person name="Brisse S."/>
            <person name="Boekhorst J."/>
            <person name="van Hylckama Vlieg J.E."/>
            <person name="Siezen R.J."/>
        </authorList>
    </citation>
    <scope>NUCLEOTIDE SEQUENCE [LARGE SCALE GENOMIC DNA]</scope>
    <source>
        <strain evidence="1 2">Lpp126</strain>
    </source>
</reference>
<gene>
    <name evidence="1" type="ORF">Lpp126_12627</name>
</gene>
<feature type="non-terminal residue" evidence="1">
    <location>
        <position position="1"/>
    </location>
</feature>
<protein>
    <submittedName>
        <fullName evidence="1">Uncharacterized protein</fullName>
    </submittedName>
</protein>
<dbReference type="PATRIC" id="fig|1256206.3.peg.1940"/>
<name>S2S2M9_LACPA</name>
<dbReference type="AlphaFoldDB" id="S2S2M9"/>
<dbReference type="EMBL" id="ANKC01000895">
    <property type="protein sequence ID" value="EPC73828.1"/>
    <property type="molecule type" value="Genomic_DNA"/>
</dbReference>
<accession>S2S2M9</accession>